<keyword evidence="2" id="KW-0732">Signal</keyword>
<dbReference type="Gene3D" id="3.40.190.10">
    <property type="entry name" value="Periplasmic binding protein-like II"/>
    <property type="match status" value="1"/>
</dbReference>
<feature type="chain" id="PRO_5030159445" evidence="2">
    <location>
        <begin position="25"/>
        <end position="316"/>
    </location>
</feature>
<evidence type="ECO:0000256" key="2">
    <source>
        <dbReference type="SAM" id="SignalP"/>
    </source>
</evidence>
<name>A0A6P1ZQS4_9BACT</name>
<dbReference type="EMBL" id="QMIF01000001">
    <property type="protein sequence ID" value="TVM36827.1"/>
    <property type="molecule type" value="Genomic_DNA"/>
</dbReference>
<dbReference type="PIRSF" id="PIRSF017082">
    <property type="entry name" value="YflP"/>
    <property type="match status" value="1"/>
</dbReference>
<sequence>MKRLLTIFVMALALVAMAAGASFAADYPSRNIKIIVPFAPGGAVDFTSRLISEVAPQYFDGKKIIVENMPGGGAVIGQTFVSQAKPDGYTILAYTSSVVNNPITKKTIYTYKSFQPVVMYCFDPEVLVVPTDSPYKTLEDFLAAAKEKEISIATPGFSTSHHVAALVLEKKSGAKFSFIHNESAAMQLQQLMGGHVEAGFMSSGEASGYVDGGTIRVLGIMQEEPHPDFPGVSTFREAGVDMLWGTFRGLAVPKDTPKEIVDYQAAGFKKVIEDPKFVEGMKKAGYPVVYRGPEAFEKYVDGVAEVMQEILPTLKK</sequence>
<organism evidence="4 5">
    <name type="scientific">Oceanidesulfovibrio marinus</name>
    <dbReference type="NCBI Taxonomy" id="370038"/>
    <lineage>
        <taxon>Bacteria</taxon>
        <taxon>Pseudomonadati</taxon>
        <taxon>Thermodesulfobacteriota</taxon>
        <taxon>Desulfovibrionia</taxon>
        <taxon>Desulfovibrionales</taxon>
        <taxon>Desulfovibrionaceae</taxon>
        <taxon>Oceanidesulfovibrio</taxon>
    </lineage>
</organism>
<keyword evidence="6" id="KW-1185">Reference proteome</keyword>
<comment type="similarity">
    <text evidence="1">Belongs to the UPF0065 (bug) family.</text>
</comment>
<dbReference type="Proteomes" id="UP000434052">
    <property type="component" value="Unassembled WGS sequence"/>
</dbReference>
<feature type="signal peptide" evidence="2">
    <location>
        <begin position="1"/>
        <end position="24"/>
    </location>
</feature>
<dbReference type="AlphaFoldDB" id="A0A6P1ZQS4"/>
<dbReference type="OrthoDB" id="8970543at2"/>
<dbReference type="EMBL" id="CP039543">
    <property type="protein sequence ID" value="QJT08745.1"/>
    <property type="molecule type" value="Genomic_DNA"/>
</dbReference>
<proteinExistence type="inferred from homology"/>
<evidence type="ECO:0000313" key="4">
    <source>
        <dbReference type="EMBL" id="TVM36827.1"/>
    </source>
</evidence>
<dbReference type="Proteomes" id="UP000503251">
    <property type="component" value="Chromosome"/>
</dbReference>
<protein>
    <submittedName>
        <fullName evidence="4">Tripartite tricarboxylate transporter substrate binding protein</fullName>
    </submittedName>
</protein>
<reference evidence="4 5" key="1">
    <citation type="submission" date="2018-06" db="EMBL/GenBank/DDBJ databases">
        <title>Complete genome of Desulfovibrio marinus P48SEP.</title>
        <authorList>
            <person name="Crispim J.S."/>
            <person name="Vidigal P.M.P."/>
            <person name="Silva L.C.F."/>
            <person name="Araujo L.C."/>
            <person name="Laguardia C.N."/>
            <person name="Dias R.S."/>
            <person name="Sousa M.P."/>
            <person name="Paula S.O."/>
            <person name="Silva C."/>
        </authorList>
    </citation>
    <scope>NUCLEOTIDE SEQUENCE [LARGE SCALE GENOMIC DNA]</scope>
    <source>
        <strain evidence="4 5">P48SEP</strain>
    </source>
</reference>
<dbReference type="PANTHER" id="PTHR42928">
    <property type="entry name" value="TRICARBOXYLATE-BINDING PROTEIN"/>
    <property type="match status" value="1"/>
</dbReference>
<dbReference type="InterPro" id="IPR042100">
    <property type="entry name" value="Bug_dom1"/>
</dbReference>
<dbReference type="Gene3D" id="3.40.190.150">
    <property type="entry name" value="Bordetella uptake gene, domain 1"/>
    <property type="match status" value="1"/>
</dbReference>
<dbReference type="Pfam" id="PF03401">
    <property type="entry name" value="TctC"/>
    <property type="match status" value="1"/>
</dbReference>
<dbReference type="CDD" id="cd07012">
    <property type="entry name" value="PBP2_Bug_TTT"/>
    <property type="match status" value="1"/>
</dbReference>
<dbReference type="SUPFAM" id="SSF53850">
    <property type="entry name" value="Periplasmic binding protein-like II"/>
    <property type="match status" value="1"/>
</dbReference>
<reference evidence="3 6" key="2">
    <citation type="submission" date="2019-04" db="EMBL/GenBank/DDBJ databases">
        <title>Isolation and culture of sulfate reducing bacteria from the cold seep of the South China Sea.</title>
        <authorList>
            <person name="Sun C."/>
            <person name="Liu R."/>
        </authorList>
    </citation>
    <scope>NUCLEOTIDE SEQUENCE [LARGE SCALE GENOMIC DNA]</scope>
    <source>
        <strain evidence="3 6">CS1</strain>
    </source>
</reference>
<evidence type="ECO:0000313" key="3">
    <source>
        <dbReference type="EMBL" id="QJT08745.1"/>
    </source>
</evidence>
<accession>A0A6P1ZQS4</accession>
<evidence type="ECO:0000256" key="1">
    <source>
        <dbReference type="ARBA" id="ARBA00006987"/>
    </source>
</evidence>
<evidence type="ECO:0000313" key="5">
    <source>
        <dbReference type="Proteomes" id="UP000434052"/>
    </source>
</evidence>
<dbReference type="InterPro" id="IPR005064">
    <property type="entry name" value="BUG"/>
</dbReference>
<evidence type="ECO:0000313" key="6">
    <source>
        <dbReference type="Proteomes" id="UP000503251"/>
    </source>
</evidence>
<gene>
    <name evidence="4" type="ORF">DQK91_02585</name>
    <name evidence="3" type="ORF">E8L03_07320</name>
</gene>
<dbReference type="PANTHER" id="PTHR42928:SF5">
    <property type="entry name" value="BLR1237 PROTEIN"/>
    <property type="match status" value="1"/>
</dbReference>
<dbReference type="RefSeq" id="WP_144233877.1">
    <property type="nucleotide sequence ID" value="NZ_CP039543.1"/>
</dbReference>